<proteinExistence type="predicted"/>
<name>A0ACB8T8A5_9AGAM</name>
<evidence type="ECO:0000313" key="1">
    <source>
        <dbReference type="EMBL" id="KAI0064495.1"/>
    </source>
</evidence>
<dbReference type="EMBL" id="MU277198">
    <property type="protein sequence ID" value="KAI0064495.1"/>
    <property type="molecule type" value="Genomic_DNA"/>
</dbReference>
<reference evidence="1" key="2">
    <citation type="journal article" date="2022" name="New Phytol.">
        <title>Evolutionary transition to the ectomycorrhizal habit in the genomes of a hyperdiverse lineage of mushroom-forming fungi.</title>
        <authorList>
            <person name="Looney B."/>
            <person name="Miyauchi S."/>
            <person name="Morin E."/>
            <person name="Drula E."/>
            <person name="Courty P.E."/>
            <person name="Kohler A."/>
            <person name="Kuo A."/>
            <person name="LaButti K."/>
            <person name="Pangilinan J."/>
            <person name="Lipzen A."/>
            <person name="Riley R."/>
            <person name="Andreopoulos W."/>
            <person name="He G."/>
            <person name="Johnson J."/>
            <person name="Nolan M."/>
            <person name="Tritt A."/>
            <person name="Barry K.W."/>
            <person name="Grigoriev I.V."/>
            <person name="Nagy L.G."/>
            <person name="Hibbett D."/>
            <person name="Henrissat B."/>
            <person name="Matheny P.B."/>
            <person name="Labbe J."/>
            <person name="Martin F.M."/>
        </authorList>
    </citation>
    <scope>NUCLEOTIDE SEQUENCE</scope>
    <source>
        <strain evidence="1">HHB10654</strain>
    </source>
</reference>
<accession>A0ACB8T8A5</accession>
<keyword evidence="2" id="KW-1185">Reference proteome</keyword>
<evidence type="ECO:0000313" key="2">
    <source>
        <dbReference type="Proteomes" id="UP000814140"/>
    </source>
</evidence>
<gene>
    <name evidence="1" type="ORF">BV25DRAFT_243286</name>
</gene>
<sequence length="201" mass="22620">MLGLLKLKELRSLRLRHGFPLLIRDADAVRFSSSFPKFVELDLNSYPMFYQQPKLTLGSLLPFSKNCPTLRTLGLFVDTRRSDSLLDTLSSRFEALRTLNFGRSLVSTEASLHVTRLLSVMVPESNDFQLFPASPGNIILDLDKESSEYRNYKVDTSWAAVDSALRQLWIENALERASQSGSPSVIHSIRAVTNGDAWLPT</sequence>
<reference evidence="1" key="1">
    <citation type="submission" date="2021-03" db="EMBL/GenBank/DDBJ databases">
        <authorList>
            <consortium name="DOE Joint Genome Institute"/>
            <person name="Ahrendt S."/>
            <person name="Looney B.P."/>
            <person name="Miyauchi S."/>
            <person name="Morin E."/>
            <person name="Drula E."/>
            <person name="Courty P.E."/>
            <person name="Chicoki N."/>
            <person name="Fauchery L."/>
            <person name="Kohler A."/>
            <person name="Kuo A."/>
            <person name="Labutti K."/>
            <person name="Pangilinan J."/>
            <person name="Lipzen A."/>
            <person name="Riley R."/>
            <person name="Andreopoulos W."/>
            <person name="He G."/>
            <person name="Johnson J."/>
            <person name="Barry K.W."/>
            <person name="Grigoriev I.V."/>
            <person name="Nagy L."/>
            <person name="Hibbett D."/>
            <person name="Henrissat B."/>
            <person name="Matheny P.B."/>
            <person name="Labbe J."/>
            <person name="Martin F."/>
        </authorList>
    </citation>
    <scope>NUCLEOTIDE SEQUENCE</scope>
    <source>
        <strain evidence="1">HHB10654</strain>
    </source>
</reference>
<dbReference type="Proteomes" id="UP000814140">
    <property type="component" value="Unassembled WGS sequence"/>
</dbReference>
<organism evidence="1 2">
    <name type="scientific">Artomyces pyxidatus</name>
    <dbReference type="NCBI Taxonomy" id="48021"/>
    <lineage>
        <taxon>Eukaryota</taxon>
        <taxon>Fungi</taxon>
        <taxon>Dikarya</taxon>
        <taxon>Basidiomycota</taxon>
        <taxon>Agaricomycotina</taxon>
        <taxon>Agaricomycetes</taxon>
        <taxon>Russulales</taxon>
        <taxon>Auriscalpiaceae</taxon>
        <taxon>Artomyces</taxon>
    </lineage>
</organism>
<comment type="caution">
    <text evidence="1">The sequence shown here is derived from an EMBL/GenBank/DDBJ whole genome shotgun (WGS) entry which is preliminary data.</text>
</comment>
<protein>
    <submittedName>
        <fullName evidence="1">Uncharacterized protein</fullName>
    </submittedName>
</protein>